<reference evidence="3 4" key="1">
    <citation type="submission" date="2020-08" db="EMBL/GenBank/DDBJ databases">
        <title>Sequencing the genomes of 1000 actinobacteria strains.</title>
        <authorList>
            <person name="Klenk H.-P."/>
        </authorList>
    </citation>
    <scope>NUCLEOTIDE SEQUENCE [LARGE SCALE GENOMIC DNA]</scope>
    <source>
        <strain evidence="3 4">DSM 45886</strain>
    </source>
</reference>
<feature type="region of interest" description="Disordered" evidence="1">
    <location>
        <begin position="1"/>
        <end position="27"/>
    </location>
</feature>
<dbReference type="EMBL" id="JACHJW010000001">
    <property type="protein sequence ID" value="MBB4959528.1"/>
    <property type="molecule type" value="Genomic_DNA"/>
</dbReference>
<evidence type="ECO:0000256" key="2">
    <source>
        <dbReference type="SAM" id="Phobius"/>
    </source>
</evidence>
<comment type="caution">
    <text evidence="3">The sequence shown here is derived from an EMBL/GenBank/DDBJ whole genome shotgun (WGS) entry which is preliminary data.</text>
</comment>
<dbReference type="Proteomes" id="UP000578819">
    <property type="component" value="Unassembled WGS sequence"/>
</dbReference>
<sequence length="248" mass="25722">MGTAGNGDARSDNDGPPGGLPGLPPEWGTIIVPDDASALATDAARLRTELRRQARRTAWRRRLGLATGPDSGNPRPVRLALLIISVAVLVTLTSFIAAIRPSRQDSEAAPAGDSGNPGRQLPALDLIGEEGAPVPLRGLLPALIVFTDDCVCTTELNLVSRIVPPGVTVVALTSDRSAQPERPPQSPAAGTRFLTDPATGLRTFLRLSPAPASVPVLLAARSGTVVRVLPAVGDLADHPAELAHLGDR</sequence>
<keyword evidence="2" id="KW-1133">Transmembrane helix</keyword>
<accession>A0A7W7SRB9</accession>
<evidence type="ECO:0000256" key="1">
    <source>
        <dbReference type="SAM" id="MobiDB-lite"/>
    </source>
</evidence>
<gene>
    <name evidence="3" type="ORF">FHR38_003261</name>
</gene>
<dbReference type="AlphaFoldDB" id="A0A7W7SRB9"/>
<protein>
    <submittedName>
        <fullName evidence="3">Uncharacterized protein</fullName>
    </submittedName>
</protein>
<feature type="transmembrane region" description="Helical" evidence="2">
    <location>
        <begin position="79"/>
        <end position="99"/>
    </location>
</feature>
<feature type="region of interest" description="Disordered" evidence="1">
    <location>
        <begin position="103"/>
        <end position="123"/>
    </location>
</feature>
<keyword evidence="2" id="KW-0812">Transmembrane</keyword>
<keyword evidence="2" id="KW-0472">Membrane</keyword>
<evidence type="ECO:0000313" key="4">
    <source>
        <dbReference type="Proteomes" id="UP000578819"/>
    </source>
</evidence>
<proteinExistence type="predicted"/>
<organism evidence="3 4">
    <name type="scientific">Micromonospora polyrhachis</name>
    <dbReference type="NCBI Taxonomy" id="1282883"/>
    <lineage>
        <taxon>Bacteria</taxon>
        <taxon>Bacillati</taxon>
        <taxon>Actinomycetota</taxon>
        <taxon>Actinomycetes</taxon>
        <taxon>Micromonosporales</taxon>
        <taxon>Micromonosporaceae</taxon>
        <taxon>Micromonospora</taxon>
    </lineage>
</organism>
<keyword evidence="4" id="KW-1185">Reference proteome</keyword>
<evidence type="ECO:0000313" key="3">
    <source>
        <dbReference type="EMBL" id="MBB4959528.1"/>
    </source>
</evidence>
<dbReference type="RefSeq" id="WP_184535442.1">
    <property type="nucleotide sequence ID" value="NZ_JACHJW010000001.1"/>
</dbReference>
<name>A0A7W7SRB9_9ACTN</name>